<evidence type="ECO:0000256" key="1">
    <source>
        <dbReference type="ARBA" id="ARBA00024195"/>
    </source>
</evidence>
<dbReference type="InterPro" id="IPR043504">
    <property type="entry name" value="Peptidase_S1_PA_chymotrypsin"/>
</dbReference>
<accession>B0XFP6</accession>
<dbReference type="SMART" id="SM00020">
    <property type="entry name" value="Tryp_SPc"/>
    <property type="match status" value="1"/>
</dbReference>
<reference evidence="4" key="2">
    <citation type="submission" date="2021-02" db="UniProtKB">
        <authorList>
            <consortium name="EnsemblMetazoa"/>
        </authorList>
    </citation>
    <scope>IDENTIFICATION</scope>
    <source>
        <strain evidence="4">JHB</strain>
    </source>
</reference>
<dbReference type="PANTHER" id="PTHR24260">
    <property type="match status" value="1"/>
</dbReference>
<name>B0XFP6_CULQU</name>
<dbReference type="InterPro" id="IPR033116">
    <property type="entry name" value="TRYPSIN_SER"/>
</dbReference>
<dbReference type="GO" id="GO:0006508">
    <property type="term" value="P:proteolysis"/>
    <property type="evidence" value="ECO:0007669"/>
    <property type="project" value="InterPro"/>
</dbReference>
<reference evidence="3" key="1">
    <citation type="submission" date="2007-03" db="EMBL/GenBank/DDBJ databases">
        <title>Annotation of Culex pipiens quinquefasciatus.</title>
        <authorList>
            <consortium name="The Broad Institute Genome Sequencing Platform"/>
            <person name="Atkinson P.W."/>
            <person name="Hemingway J."/>
            <person name="Christensen B.M."/>
            <person name="Higgs S."/>
            <person name="Kodira C."/>
            <person name="Hannick L."/>
            <person name="Megy K."/>
            <person name="O'Leary S."/>
            <person name="Pearson M."/>
            <person name="Haas B.J."/>
            <person name="Mauceli E."/>
            <person name="Wortman J.R."/>
            <person name="Lee N.H."/>
            <person name="Guigo R."/>
            <person name="Stanke M."/>
            <person name="Alvarado L."/>
            <person name="Amedeo P."/>
            <person name="Antoine C.H."/>
            <person name="Arensburger P."/>
            <person name="Bidwell S.L."/>
            <person name="Crawford M."/>
            <person name="Camaro F."/>
            <person name="Devon K."/>
            <person name="Engels R."/>
            <person name="Hammond M."/>
            <person name="Howarth C."/>
            <person name="Koehrsen M."/>
            <person name="Lawson D."/>
            <person name="Montgomery P."/>
            <person name="Nene V."/>
            <person name="Nusbaum C."/>
            <person name="Puiu D."/>
            <person name="Romero-Severson J."/>
            <person name="Severson D.W."/>
            <person name="Shumway M."/>
            <person name="Sisk P."/>
            <person name="Stolte C."/>
            <person name="Zeng Q."/>
            <person name="Eisenstadt E."/>
            <person name="Fraser-Liggett C."/>
            <person name="Strausberg R."/>
            <person name="Galagan J."/>
            <person name="Birren B."/>
            <person name="Collins F.H."/>
        </authorList>
    </citation>
    <scope>NUCLEOTIDE SEQUENCE [LARGE SCALE GENOMIC DNA]</scope>
    <source>
        <strain evidence="3">JHB</strain>
    </source>
</reference>
<dbReference type="PROSITE" id="PS50240">
    <property type="entry name" value="TRYPSIN_DOM"/>
    <property type="match status" value="1"/>
</dbReference>
<dbReference type="Pfam" id="PF00089">
    <property type="entry name" value="Trypsin"/>
    <property type="match status" value="2"/>
</dbReference>
<dbReference type="STRING" id="7176.B0XFP6"/>
<proteinExistence type="inferred from homology"/>
<evidence type="ECO:0000313" key="5">
    <source>
        <dbReference type="Proteomes" id="UP000002320"/>
    </source>
</evidence>
<dbReference type="EMBL" id="DS232948">
    <property type="protein sequence ID" value="EDS26927.1"/>
    <property type="molecule type" value="Genomic_DNA"/>
</dbReference>
<dbReference type="SUPFAM" id="SSF50494">
    <property type="entry name" value="Trypsin-like serine proteases"/>
    <property type="match status" value="2"/>
</dbReference>
<protein>
    <submittedName>
        <fullName evidence="3">Trypsin 5</fullName>
    </submittedName>
</protein>
<dbReference type="Proteomes" id="UP000002320">
    <property type="component" value="Unassembled WGS sequence"/>
</dbReference>
<dbReference type="PROSITE" id="PS00135">
    <property type="entry name" value="TRYPSIN_SER"/>
    <property type="match status" value="1"/>
</dbReference>
<dbReference type="EnsemblMetazoa" id="CPIJ018029-RA">
    <property type="protein sequence ID" value="CPIJ018029-PA"/>
    <property type="gene ID" value="CPIJ018029"/>
</dbReference>
<dbReference type="InParanoid" id="B0XFP6"/>
<dbReference type="eggNOG" id="KOG3627">
    <property type="taxonomic scope" value="Eukaryota"/>
</dbReference>
<dbReference type="HOGENOM" id="CLU_006842_22_1_1"/>
<dbReference type="InterPro" id="IPR001254">
    <property type="entry name" value="Trypsin_dom"/>
</dbReference>
<comment type="similarity">
    <text evidence="1">Belongs to the peptidase S1 family. CLIP subfamily.</text>
</comment>
<organism>
    <name type="scientific">Culex quinquefasciatus</name>
    <name type="common">Southern house mosquito</name>
    <name type="synonym">Culex pungens</name>
    <dbReference type="NCBI Taxonomy" id="7176"/>
    <lineage>
        <taxon>Eukaryota</taxon>
        <taxon>Metazoa</taxon>
        <taxon>Ecdysozoa</taxon>
        <taxon>Arthropoda</taxon>
        <taxon>Hexapoda</taxon>
        <taxon>Insecta</taxon>
        <taxon>Pterygota</taxon>
        <taxon>Neoptera</taxon>
        <taxon>Endopterygota</taxon>
        <taxon>Diptera</taxon>
        <taxon>Nematocera</taxon>
        <taxon>Culicoidea</taxon>
        <taxon>Culicidae</taxon>
        <taxon>Culicinae</taxon>
        <taxon>Culicini</taxon>
        <taxon>Culex</taxon>
        <taxon>Culex</taxon>
    </lineage>
</organism>
<dbReference type="VEuPathDB" id="VectorBase:CQUJHB015097"/>
<sequence length="406" mass="45736">MCYFILRIPPDTVRLGDIDISLAELSQFGQQIKIKSFKKHPQHRFSRKYFDIALVELEREFHFNEAVCSACLWLEKHAPLEPMEAIGFGTTGYGEDLSPNLLKAKLSEISKDECLKRLPKNLRSLRDGLVEEQLCAASDHQDACEGDSGGPLQVERVDVNKMVIPLIVGVVSFGTPCTNGSTGVYTRVAFYKEWIEHETGHSFDYSSCARSSECLSRKRVRSNIGSPPYYPINRVGLLWNATDSNYYRCGATLVDYKFALTSAFCVSSSQGFPKFIISESTKEIIPIVKVHIHPMYTLDKPENDLALLELTKYLRSDSYLLPACLWRNENENDTFEDLSFSVDYGGPISRIVQHNFDMDSVFLHGVVFSLNKGCDKVLVGTQVAPHVAWIEEIVLGMDGDQFIFSP</sequence>
<dbReference type="PANTHER" id="PTHR24260:SF147">
    <property type="entry name" value="EG:BACR7A4.3 PROTEIN-RELATED"/>
    <property type="match status" value="1"/>
</dbReference>
<dbReference type="OrthoDB" id="10004439at2759"/>
<dbReference type="InterPro" id="IPR051333">
    <property type="entry name" value="CLIP_Serine_Protease"/>
</dbReference>
<dbReference type="AlphaFoldDB" id="B0XFP6"/>
<evidence type="ECO:0000313" key="3">
    <source>
        <dbReference type="EMBL" id="EDS26927.1"/>
    </source>
</evidence>
<evidence type="ECO:0000313" key="4">
    <source>
        <dbReference type="EnsemblMetazoa" id="CPIJ018029-PA"/>
    </source>
</evidence>
<feature type="domain" description="Peptidase S1" evidence="2">
    <location>
        <begin position="1"/>
        <end position="200"/>
    </location>
</feature>
<dbReference type="GO" id="GO:0004252">
    <property type="term" value="F:serine-type endopeptidase activity"/>
    <property type="evidence" value="ECO:0007669"/>
    <property type="project" value="InterPro"/>
</dbReference>
<gene>
    <name evidence="4" type="primary">6052156</name>
    <name evidence="3" type="ORF">CpipJ_CPIJ018029</name>
</gene>
<dbReference type="Gene3D" id="2.40.10.10">
    <property type="entry name" value="Trypsin-like serine proteases"/>
    <property type="match status" value="2"/>
</dbReference>
<dbReference type="InterPro" id="IPR009003">
    <property type="entry name" value="Peptidase_S1_PA"/>
</dbReference>
<dbReference type="VEuPathDB" id="VectorBase:CPIJ018029"/>
<dbReference type="KEGG" id="cqu:CpipJ_CPIJ018029"/>
<dbReference type="CDD" id="cd00190">
    <property type="entry name" value="Tryp_SPc"/>
    <property type="match status" value="1"/>
</dbReference>
<evidence type="ECO:0000259" key="2">
    <source>
        <dbReference type="PROSITE" id="PS50240"/>
    </source>
</evidence>
<keyword evidence="5" id="KW-1185">Reference proteome</keyword>